<name>A0A2L1UDJ2_9BACL</name>
<keyword evidence="2 3" id="KW-0472">Membrane</keyword>
<dbReference type="InterPro" id="IPR004995">
    <property type="entry name" value="Spore_Ger"/>
</dbReference>
<dbReference type="GO" id="GO:0009847">
    <property type="term" value="P:spore germination"/>
    <property type="evidence" value="ECO:0007669"/>
    <property type="project" value="InterPro"/>
</dbReference>
<accession>A0A2L1UDJ2</accession>
<dbReference type="GO" id="GO:0016020">
    <property type="term" value="C:membrane"/>
    <property type="evidence" value="ECO:0007669"/>
    <property type="project" value="InterPro"/>
</dbReference>
<keyword evidence="3" id="KW-1133">Transmembrane helix</keyword>
<dbReference type="InterPro" id="IPR050768">
    <property type="entry name" value="UPF0353/GerABKA_families"/>
</dbReference>
<keyword evidence="3" id="KW-0812">Transmembrane</keyword>
<feature type="transmembrane region" description="Helical" evidence="3">
    <location>
        <begin position="308"/>
        <end position="327"/>
    </location>
</feature>
<dbReference type="PIRSF" id="PIRSF005690">
    <property type="entry name" value="GerBA"/>
    <property type="match status" value="1"/>
</dbReference>
<gene>
    <name evidence="4" type="primary">gerKA2_3</name>
    <name evidence="4" type="ORF">ERICIII_02063</name>
</gene>
<proteinExistence type="inferred from homology"/>
<dbReference type="PANTHER" id="PTHR22550">
    <property type="entry name" value="SPORE GERMINATION PROTEIN"/>
    <property type="match status" value="1"/>
</dbReference>
<evidence type="ECO:0000256" key="3">
    <source>
        <dbReference type="SAM" id="Phobius"/>
    </source>
</evidence>
<dbReference type="Proteomes" id="UP000239833">
    <property type="component" value="Chromosome"/>
</dbReference>
<dbReference type="Pfam" id="PF03323">
    <property type="entry name" value="GerA"/>
    <property type="match status" value="1"/>
</dbReference>
<reference evidence="5" key="1">
    <citation type="submission" date="2017-02" db="EMBL/GenBank/DDBJ databases">
        <title>Delineation of Paenibacillus larvae strains originating from foulbrood outbreaks.</title>
        <authorList>
            <person name="Beims H."/>
            <person name="Bunk B."/>
            <person name="Sproeer C."/>
            <person name="Mohr K.I."/>
            <person name="Pradella S."/>
            <person name="Guenther G."/>
            <person name="Rohde M."/>
            <person name="von der Ohe W."/>
            <person name="Steinert M."/>
        </authorList>
    </citation>
    <scope>NUCLEOTIDE SEQUENCE [LARGE SCALE GENOMIC DNA]</scope>
    <source>
        <strain evidence="5">Eric_III</strain>
    </source>
</reference>
<evidence type="ECO:0000313" key="4">
    <source>
        <dbReference type="EMBL" id="AVF26228.1"/>
    </source>
</evidence>
<dbReference type="GeneID" id="64218789"/>
<evidence type="ECO:0000256" key="2">
    <source>
        <dbReference type="ARBA" id="ARBA00023136"/>
    </source>
</evidence>
<sequence>MKKNRWLKQLLGKAQEVSSDTPICQGHPVDEQVLRFTFQHCADVQIQSYKMGEASTPQNVIIVFCEGLADVRQLNDLLLPRLRQMMDRPVTEESLSINPLIPIRKLEQPDLIKEVTDKVFSGEAILFFPEAGLLYSFDIAQPPHRQPSESNTEVSIRGSKDGFTEEVITNVGLIRKRMHTKSLSYESFTIGKRTKNKVALLYIEDVIQPFILQEVKRRINSVDIDMLISSSQLQELIVDRPKSLFPLLDYVGRPDYVVEALLRGRFAILVNGSPMAVLGPCNLFMTLKSPEDIHTSYYFVIFERTLRLLGLLGAIFIPGFWVALIAFDIDQIPFPMLATVANARVGVPLSSAMEMILMLGLFELFREAGSRLPKAVGQTVAVVGGLIVGDAAIRAGLGSPTTLVMAAITAVATFTLVNQSISGTVSLLRLFVLLISSCFGTYGFFLGVLYILYYLSTLQSFGISYLAPLSPLNMSDLYSALFAKTQVSQDNRPEFLNTVDDTRTGERS</sequence>
<comment type="similarity">
    <text evidence="1">Belongs to the GerABKA family.</text>
</comment>
<dbReference type="RefSeq" id="WP_079940619.1">
    <property type="nucleotide sequence ID" value="NZ_CP019655.1"/>
</dbReference>
<dbReference type="PANTHER" id="PTHR22550:SF5">
    <property type="entry name" value="LEUCINE ZIPPER PROTEIN 4"/>
    <property type="match status" value="1"/>
</dbReference>
<evidence type="ECO:0000313" key="5">
    <source>
        <dbReference type="Proteomes" id="UP000239833"/>
    </source>
</evidence>
<evidence type="ECO:0000256" key="1">
    <source>
        <dbReference type="ARBA" id="ARBA00005278"/>
    </source>
</evidence>
<dbReference type="EMBL" id="CP019655">
    <property type="protein sequence ID" value="AVF26228.1"/>
    <property type="molecule type" value="Genomic_DNA"/>
</dbReference>
<protein>
    <submittedName>
        <fullName evidence="4">Spore germination protein KA</fullName>
    </submittedName>
</protein>
<organism evidence="4 5">
    <name type="scientific">Paenibacillus larvae subsp. larvae</name>
    <dbReference type="NCBI Taxonomy" id="147375"/>
    <lineage>
        <taxon>Bacteria</taxon>
        <taxon>Bacillati</taxon>
        <taxon>Bacillota</taxon>
        <taxon>Bacilli</taxon>
        <taxon>Bacillales</taxon>
        <taxon>Paenibacillaceae</taxon>
        <taxon>Paenibacillus</taxon>
    </lineage>
</organism>
<feature type="transmembrane region" description="Helical" evidence="3">
    <location>
        <begin position="430"/>
        <end position="455"/>
    </location>
</feature>
<dbReference type="AlphaFoldDB" id="A0A2L1UDJ2"/>
<feature type="transmembrane region" description="Helical" evidence="3">
    <location>
        <begin position="399"/>
        <end position="418"/>
    </location>
</feature>